<sequence>MVDRRLLVLEARELAGCELEQATSRTWSQAASSLDRELASLLTAGGKIAGGFLGGKV</sequence>
<evidence type="ECO:0000313" key="1">
    <source>
        <dbReference type="EMBL" id="KAL0294231.1"/>
    </source>
</evidence>
<gene>
    <name evidence="1" type="ORF">Sradi_6896900</name>
</gene>
<reference evidence="1" key="2">
    <citation type="journal article" date="2024" name="Plant">
        <title>Genomic evolution and insights into agronomic trait innovations of Sesamum species.</title>
        <authorList>
            <person name="Miao H."/>
            <person name="Wang L."/>
            <person name="Qu L."/>
            <person name="Liu H."/>
            <person name="Sun Y."/>
            <person name="Le M."/>
            <person name="Wang Q."/>
            <person name="Wei S."/>
            <person name="Zheng Y."/>
            <person name="Lin W."/>
            <person name="Duan Y."/>
            <person name="Cao H."/>
            <person name="Xiong S."/>
            <person name="Wang X."/>
            <person name="Wei L."/>
            <person name="Li C."/>
            <person name="Ma Q."/>
            <person name="Ju M."/>
            <person name="Zhao R."/>
            <person name="Li G."/>
            <person name="Mu C."/>
            <person name="Tian Q."/>
            <person name="Mei H."/>
            <person name="Zhang T."/>
            <person name="Gao T."/>
            <person name="Zhang H."/>
        </authorList>
    </citation>
    <scope>NUCLEOTIDE SEQUENCE</scope>
    <source>
        <strain evidence="1">G02</strain>
    </source>
</reference>
<proteinExistence type="predicted"/>
<accession>A0AAW2JIZ0</accession>
<organism evidence="1">
    <name type="scientific">Sesamum radiatum</name>
    <name type="common">Black benniseed</name>
    <dbReference type="NCBI Taxonomy" id="300843"/>
    <lineage>
        <taxon>Eukaryota</taxon>
        <taxon>Viridiplantae</taxon>
        <taxon>Streptophyta</taxon>
        <taxon>Embryophyta</taxon>
        <taxon>Tracheophyta</taxon>
        <taxon>Spermatophyta</taxon>
        <taxon>Magnoliopsida</taxon>
        <taxon>eudicotyledons</taxon>
        <taxon>Gunneridae</taxon>
        <taxon>Pentapetalae</taxon>
        <taxon>asterids</taxon>
        <taxon>lamiids</taxon>
        <taxon>Lamiales</taxon>
        <taxon>Pedaliaceae</taxon>
        <taxon>Sesamum</taxon>
    </lineage>
</organism>
<comment type="caution">
    <text evidence="1">The sequence shown here is derived from an EMBL/GenBank/DDBJ whole genome shotgun (WGS) entry which is preliminary data.</text>
</comment>
<dbReference type="EMBL" id="JACGWJ010000206">
    <property type="protein sequence ID" value="KAL0294231.1"/>
    <property type="molecule type" value="Genomic_DNA"/>
</dbReference>
<name>A0AAW2JIZ0_SESRA</name>
<dbReference type="AlphaFoldDB" id="A0AAW2JIZ0"/>
<reference evidence="1" key="1">
    <citation type="submission" date="2020-06" db="EMBL/GenBank/DDBJ databases">
        <authorList>
            <person name="Li T."/>
            <person name="Hu X."/>
            <person name="Zhang T."/>
            <person name="Song X."/>
            <person name="Zhang H."/>
            <person name="Dai N."/>
            <person name="Sheng W."/>
            <person name="Hou X."/>
            <person name="Wei L."/>
        </authorList>
    </citation>
    <scope>NUCLEOTIDE SEQUENCE</scope>
    <source>
        <strain evidence="1">G02</strain>
        <tissue evidence="1">Leaf</tissue>
    </source>
</reference>
<protein>
    <submittedName>
        <fullName evidence="1">Uncharacterized protein</fullName>
    </submittedName>
</protein>